<reference evidence="1 2" key="1">
    <citation type="submission" date="2024-04" db="EMBL/GenBank/DDBJ databases">
        <authorList>
            <consortium name="Genoscope - CEA"/>
            <person name="William W."/>
        </authorList>
    </citation>
    <scope>NUCLEOTIDE SEQUENCE [LARGE SCALE GENOMIC DNA]</scope>
</reference>
<evidence type="ECO:0000313" key="1">
    <source>
        <dbReference type="EMBL" id="CAL1536383.1"/>
    </source>
</evidence>
<accession>A0AAV2HVP9</accession>
<name>A0AAV2HVP9_LYMST</name>
<dbReference type="EMBL" id="CAXITT010000228">
    <property type="protein sequence ID" value="CAL1536383.1"/>
    <property type="molecule type" value="Genomic_DNA"/>
</dbReference>
<dbReference type="Proteomes" id="UP001497497">
    <property type="component" value="Unassembled WGS sequence"/>
</dbReference>
<dbReference type="AlphaFoldDB" id="A0AAV2HVP9"/>
<protein>
    <submittedName>
        <fullName evidence="1">Uncharacterized protein</fullName>
    </submittedName>
</protein>
<gene>
    <name evidence="1" type="ORF">GSLYS_00010296001</name>
</gene>
<keyword evidence="2" id="KW-1185">Reference proteome</keyword>
<sequence>MRQFFPYDIKQLTWNPVHTSNDQQCFCYCGGPGM</sequence>
<organism evidence="1 2">
    <name type="scientific">Lymnaea stagnalis</name>
    <name type="common">Great pond snail</name>
    <name type="synonym">Helix stagnalis</name>
    <dbReference type="NCBI Taxonomy" id="6523"/>
    <lineage>
        <taxon>Eukaryota</taxon>
        <taxon>Metazoa</taxon>
        <taxon>Spiralia</taxon>
        <taxon>Lophotrochozoa</taxon>
        <taxon>Mollusca</taxon>
        <taxon>Gastropoda</taxon>
        <taxon>Heterobranchia</taxon>
        <taxon>Euthyneura</taxon>
        <taxon>Panpulmonata</taxon>
        <taxon>Hygrophila</taxon>
        <taxon>Lymnaeoidea</taxon>
        <taxon>Lymnaeidae</taxon>
        <taxon>Lymnaea</taxon>
    </lineage>
</organism>
<comment type="caution">
    <text evidence="1">The sequence shown here is derived from an EMBL/GenBank/DDBJ whole genome shotgun (WGS) entry which is preliminary data.</text>
</comment>
<evidence type="ECO:0000313" key="2">
    <source>
        <dbReference type="Proteomes" id="UP001497497"/>
    </source>
</evidence>
<proteinExistence type="predicted"/>